<dbReference type="InterPro" id="IPR011050">
    <property type="entry name" value="Pectin_lyase_fold/virulence"/>
</dbReference>
<dbReference type="Proteomes" id="UP000229081">
    <property type="component" value="Chromosome"/>
</dbReference>
<dbReference type="InterPro" id="IPR006626">
    <property type="entry name" value="PbH1"/>
</dbReference>
<evidence type="ECO:0000313" key="2">
    <source>
        <dbReference type="EMBL" id="ATY31997.1"/>
    </source>
</evidence>
<dbReference type="EMBL" id="CP024923">
    <property type="protein sequence ID" value="ATY31997.1"/>
    <property type="molecule type" value="Genomic_DNA"/>
</dbReference>
<dbReference type="AlphaFoldDB" id="A0A2K8MDS8"/>
<proteinExistence type="predicted"/>
<dbReference type="SUPFAM" id="SSF51126">
    <property type="entry name" value="Pectin lyase-like"/>
    <property type="match status" value="1"/>
</dbReference>
<reference evidence="2 3" key="1">
    <citation type="submission" date="2017-11" db="EMBL/GenBank/DDBJ databases">
        <title>Complete genome sequence of Sphingomonas sp. Strain Cra20, a psychrotolerant potential plant growth promoting rhizobacteria.</title>
        <authorList>
            <person name="Luo Y."/>
        </authorList>
    </citation>
    <scope>NUCLEOTIDE SEQUENCE [LARGE SCALE GENOMIC DNA]</scope>
    <source>
        <strain evidence="2 3">Cra20</strain>
    </source>
</reference>
<organism evidence="2 3">
    <name type="scientific">Sphingomonas psychrotolerans</name>
    <dbReference type="NCBI Taxonomy" id="1327635"/>
    <lineage>
        <taxon>Bacteria</taxon>
        <taxon>Pseudomonadati</taxon>
        <taxon>Pseudomonadota</taxon>
        <taxon>Alphaproteobacteria</taxon>
        <taxon>Sphingomonadales</taxon>
        <taxon>Sphingomonadaceae</taxon>
        <taxon>Sphingomonas</taxon>
    </lineage>
</organism>
<dbReference type="InterPro" id="IPR007742">
    <property type="entry name" value="NosD_dom"/>
</dbReference>
<dbReference type="Pfam" id="PF05048">
    <property type="entry name" value="NosD"/>
    <property type="match status" value="1"/>
</dbReference>
<dbReference type="Gene3D" id="2.160.20.10">
    <property type="entry name" value="Single-stranded right-handed beta-helix, Pectin lyase-like"/>
    <property type="match status" value="1"/>
</dbReference>
<sequence length="535" mass="56394">MFPKQEHNMSFHVDASDHGASPGNTPEQNLVALKAAVLATLQGGTLHINGHYVVATPGLLDAIVIDKPMTVRIDGSLTATSGAFQPNPPYIFKVVADGVTFRGAGALIGDGALNAANLDEGDRIQMPGLLYVEGDNFELEGVTIDSPPKVGIYLVGCRRAKIAGRFIGGPTTHTNGETAYFAIRMSGGGDHLIESDFGEVGSDARYVTAIRTFGLAAANRVTVRNCFAKVHEKLFYGHGEEHLVADNVIIGSKTDAIRINGSRNRVLRNRIWGGKGAVSVYDGSDNDISFNNAYNLTQTGIYFGVSQVGDHSSSKVIGNHLAGTGNALADGIMFDLKGADCTDLEVKDNLVVNFASAEVDPVEEQGLIRIRVLSPHSVRRAVVAGNNLRNTLQNGVVLNRVIDSLVSHNKGSDISKHFLVEDGGAYNRWLDNSATEVGTIGVAGLSSASDTAGNMYTRQPLTAEASCAAGLTTHVNHGGIAPNAQIFLKATTADFATLMAGRWPLATVSGTGFNVALGTGTPAAGVERFAYHIVQ</sequence>
<feature type="domain" description="Periplasmic copper-binding protein NosD beta helix" evidence="1">
    <location>
        <begin position="214"/>
        <end position="324"/>
    </location>
</feature>
<keyword evidence="3" id="KW-1185">Reference proteome</keyword>
<evidence type="ECO:0000259" key="1">
    <source>
        <dbReference type="Pfam" id="PF05048"/>
    </source>
</evidence>
<dbReference type="SMART" id="SM00710">
    <property type="entry name" value="PbH1"/>
    <property type="match status" value="6"/>
</dbReference>
<dbReference type="InterPro" id="IPR012334">
    <property type="entry name" value="Pectin_lyas_fold"/>
</dbReference>
<evidence type="ECO:0000313" key="3">
    <source>
        <dbReference type="Proteomes" id="UP000229081"/>
    </source>
</evidence>
<gene>
    <name evidence="2" type="ORF">CVN68_08425</name>
</gene>
<name>A0A2K8MDS8_9SPHN</name>
<accession>A0A2K8MDS8</accession>
<dbReference type="KEGG" id="sphc:CVN68_08425"/>
<protein>
    <recommendedName>
        <fullName evidence="1">Periplasmic copper-binding protein NosD beta helix domain-containing protein</fullName>
    </recommendedName>
</protein>